<feature type="transmembrane region" description="Helical" evidence="1">
    <location>
        <begin position="45"/>
        <end position="71"/>
    </location>
</feature>
<keyword evidence="1" id="KW-0812">Transmembrane</keyword>
<keyword evidence="1" id="KW-1133">Transmembrane helix</keyword>
<proteinExistence type="predicted"/>
<evidence type="ECO:0000256" key="1">
    <source>
        <dbReference type="SAM" id="Phobius"/>
    </source>
</evidence>
<sequence>MGIDIVTFRERIGTFISKGQRNTFHGIDIDYRACVNSSDIAYRALAMSLFVMAYLCYHYCLVTAAYSAALLHMPDKDNCRLHHIAMLQQRIRLLHGTVYLETEFVAFCVRFPV</sequence>
<reference evidence="2" key="1">
    <citation type="journal article" date="2019" name="bioRxiv">
        <title>The Genome of the Zebra Mussel, Dreissena polymorpha: A Resource for Invasive Species Research.</title>
        <authorList>
            <person name="McCartney M.A."/>
            <person name="Auch B."/>
            <person name="Kono T."/>
            <person name="Mallez S."/>
            <person name="Zhang Y."/>
            <person name="Obille A."/>
            <person name="Becker A."/>
            <person name="Abrahante J.E."/>
            <person name="Garbe J."/>
            <person name="Badalamenti J.P."/>
            <person name="Herman A."/>
            <person name="Mangelson H."/>
            <person name="Liachko I."/>
            <person name="Sullivan S."/>
            <person name="Sone E.D."/>
            <person name="Koren S."/>
            <person name="Silverstein K.A.T."/>
            <person name="Beckman K.B."/>
            <person name="Gohl D.M."/>
        </authorList>
    </citation>
    <scope>NUCLEOTIDE SEQUENCE</scope>
    <source>
        <strain evidence="2">Duluth1</strain>
        <tissue evidence="2">Whole animal</tissue>
    </source>
</reference>
<comment type="caution">
    <text evidence="2">The sequence shown here is derived from an EMBL/GenBank/DDBJ whole genome shotgun (WGS) entry which is preliminary data.</text>
</comment>
<gene>
    <name evidence="2" type="ORF">DPMN_172167</name>
</gene>
<evidence type="ECO:0000313" key="2">
    <source>
        <dbReference type="EMBL" id="KAH3770870.1"/>
    </source>
</evidence>
<evidence type="ECO:0000313" key="3">
    <source>
        <dbReference type="Proteomes" id="UP000828390"/>
    </source>
</evidence>
<keyword evidence="1" id="KW-0472">Membrane</keyword>
<dbReference type="Proteomes" id="UP000828390">
    <property type="component" value="Unassembled WGS sequence"/>
</dbReference>
<organism evidence="2 3">
    <name type="scientific">Dreissena polymorpha</name>
    <name type="common">Zebra mussel</name>
    <name type="synonym">Mytilus polymorpha</name>
    <dbReference type="NCBI Taxonomy" id="45954"/>
    <lineage>
        <taxon>Eukaryota</taxon>
        <taxon>Metazoa</taxon>
        <taxon>Spiralia</taxon>
        <taxon>Lophotrochozoa</taxon>
        <taxon>Mollusca</taxon>
        <taxon>Bivalvia</taxon>
        <taxon>Autobranchia</taxon>
        <taxon>Heteroconchia</taxon>
        <taxon>Euheterodonta</taxon>
        <taxon>Imparidentia</taxon>
        <taxon>Neoheterodontei</taxon>
        <taxon>Myida</taxon>
        <taxon>Dreissenoidea</taxon>
        <taxon>Dreissenidae</taxon>
        <taxon>Dreissena</taxon>
    </lineage>
</organism>
<name>A0A9D4IEE4_DREPO</name>
<keyword evidence="3" id="KW-1185">Reference proteome</keyword>
<reference evidence="2" key="2">
    <citation type="submission" date="2020-11" db="EMBL/GenBank/DDBJ databases">
        <authorList>
            <person name="McCartney M.A."/>
            <person name="Auch B."/>
            <person name="Kono T."/>
            <person name="Mallez S."/>
            <person name="Becker A."/>
            <person name="Gohl D.M."/>
            <person name="Silverstein K.A.T."/>
            <person name="Koren S."/>
            <person name="Bechman K.B."/>
            <person name="Herman A."/>
            <person name="Abrahante J.E."/>
            <person name="Garbe J."/>
        </authorList>
    </citation>
    <scope>NUCLEOTIDE SEQUENCE</scope>
    <source>
        <strain evidence="2">Duluth1</strain>
        <tissue evidence="2">Whole animal</tissue>
    </source>
</reference>
<dbReference type="EMBL" id="JAIWYP010000009">
    <property type="protein sequence ID" value="KAH3770870.1"/>
    <property type="molecule type" value="Genomic_DNA"/>
</dbReference>
<protein>
    <submittedName>
        <fullName evidence="2">Uncharacterized protein</fullName>
    </submittedName>
</protein>
<dbReference type="AlphaFoldDB" id="A0A9D4IEE4"/>
<accession>A0A9D4IEE4</accession>